<name>A0A8S9JUC2_BRACR</name>
<comment type="caution">
    <text evidence="2">The sequence shown here is derived from an EMBL/GenBank/DDBJ whole genome shotgun (WGS) entry which is preliminary data.</text>
</comment>
<evidence type="ECO:0000313" key="2">
    <source>
        <dbReference type="EMBL" id="KAF2585634.1"/>
    </source>
</evidence>
<proteinExistence type="predicted"/>
<protein>
    <submittedName>
        <fullName evidence="2">Uncharacterized protein</fullName>
    </submittedName>
</protein>
<organism evidence="2">
    <name type="scientific">Brassica cretica</name>
    <name type="common">Mustard</name>
    <dbReference type="NCBI Taxonomy" id="69181"/>
    <lineage>
        <taxon>Eukaryota</taxon>
        <taxon>Viridiplantae</taxon>
        <taxon>Streptophyta</taxon>
        <taxon>Embryophyta</taxon>
        <taxon>Tracheophyta</taxon>
        <taxon>Spermatophyta</taxon>
        <taxon>Magnoliopsida</taxon>
        <taxon>eudicotyledons</taxon>
        <taxon>Gunneridae</taxon>
        <taxon>Pentapetalae</taxon>
        <taxon>rosids</taxon>
        <taxon>malvids</taxon>
        <taxon>Brassicales</taxon>
        <taxon>Brassicaceae</taxon>
        <taxon>Brassiceae</taxon>
        <taxon>Brassica</taxon>
    </lineage>
</organism>
<dbReference type="EMBL" id="QGKY02000246">
    <property type="protein sequence ID" value="KAF2585634.1"/>
    <property type="molecule type" value="Genomic_DNA"/>
</dbReference>
<dbReference type="AlphaFoldDB" id="A0A8S9JUC2"/>
<feature type="region of interest" description="Disordered" evidence="1">
    <location>
        <begin position="48"/>
        <end position="74"/>
    </location>
</feature>
<reference evidence="2" key="1">
    <citation type="submission" date="2019-12" db="EMBL/GenBank/DDBJ databases">
        <title>Genome sequencing and annotation of Brassica cretica.</title>
        <authorList>
            <person name="Studholme D.J."/>
            <person name="Sarris P.F."/>
        </authorList>
    </citation>
    <scope>NUCLEOTIDE SEQUENCE</scope>
    <source>
        <strain evidence="2">PFS-102/07</strain>
        <tissue evidence="2">Leaf</tissue>
    </source>
</reference>
<evidence type="ECO:0000256" key="1">
    <source>
        <dbReference type="SAM" id="MobiDB-lite"/>
    </source>
</evidence>
<accession>A0A8S9JUC2</accession>
<sequence>MGNLFLKVTLTIDPHGSYKHRSIPAVTEVTVIMQMMTDMMERLAKQDKAKKANNKRLNVISNTLTPPAATDGEQTPSRVYSLLQHMELVVRPVGKSPTCQTQYMP</sequence>
<gene>
    <name evidence="2" type="ORF">F2Q70_00035933</name>
</gene>